<dbReference type="InterPro" id="IPR011013">
    <property type="entry name" value="Gal_mutarotase_sf_dom"/>
</dbReference>
<dbReference type="SUPFAM" id="SSF88713">
    <property type="entry name" value="Glycoside hydrolase/deacetylase"/>
    <property type="match status" value="1"/>
</dbReference>
<keyword evidence="4 7" id="KW-0862">Zinc</keyword>
<dbReference type="InterPro" id="IPR013780">
    <property type="entry name" value="Glyco_hydro_b"/>
</dbReference>
<keyword evidence="3 7" id="KW-0378">Hydrolase</keyword>
<keyword evidence="8" id="KW-1133">Transmembrane helix</keyword>
<organism evidence="10 11">
    <name type="scientific">Nesidiocoris tenuis</name>
    <dbReference type="NCBI Taxonomy" id="355587"/>
    <lineage>
        <taxon>Eukaryota</taxon>
        <taxon>Metazoa</taxon>
        <taxon>Ecdysozoa</taxon>
        <taxon>Arthropoda</taxon>
        <taxon>Hexapoda</taxon>
        <taxon>Insecta</taxon>
        <taxon>Pterygota</taxon>
        <taxon>Neoptera</taxon>
        <taxon>Paraneoptera</taxon>
        <taxon>Hemiptera</taxon>
        <taxon>Heteroptera</taxon>
        <taxon>Panheteroptera</taxon>
        <taxon>Cimicomorpha</taxon>
        <taxon>Miridae</taxon>
        <taxon>Dicyphina</taxon>
        <taxon>Nesidiocoris</taxon>
    </lineage>
</organism>
<dbReference type="InterPro" id="IPR000602">
    <property type="entry name" value="Glyco_hydro_38_N"/>
</dbReference>
<keyword evidence="8" id="KW-0812">Transmembrane</keyword>
<dbReference type="InterPro" id="IPR027291">
    <property type="entry name" value="Glyco_hydro_38_N_sf"/>
</dbReference>
<dbReference type="InterPro" id="IPR028995">
    <property type="entry name" value="Glyco_hydro_57/38_cen_sf"/>
</dbReference>
<dbReference type="EC" id="3.2.1.-" evidence="7"/>
<dbReference type="SUPFAM" id="SSF88688">
    <property type="entry name" value="Families 57/38 glycoside transferase middle domain"/>
    <property type="match status" value="1"/>
</dbReference>
<gene>
    <name evidence="10" type="ORF">NTJ_14798</name>
</gene>
<dbReference type="InterPro" id="IPR050843">
    <property type="entry name" value="Glycosyl_Hydrlase_38"/>
</dbReference>
<protein>
    <recommendedName>
        <fullName evidence="7">Alpha-mannosidase</fullName>
        <ecNumber evidence="7">3.2.1.-</ecNumber>
    </recommendedName>
</protein>
<dbReference type="EMBL" id="AP028921">
    <property type="protein sequence ID" value="BET01980.1"/>
    <property type="molecule type" value="Genomic_DNA"/>
</dbReference>
<keyword evidence="11" id="KW-1185">Reference proteome</keyword>
<keyword evidence="5" id="KW-1015">Disulfide bond</keyword>
<evidence type="ECO:0000259" key="9">
    <source>
        <dbReference type="SMART" id="SM00872"/>
    </source>
</evidence>
<feature type="transmembrane region" description="Helical" evidence="8">
    <location>
        <begin position="16"/>
        <end position="35"/>
    </location>
</feature>
<dbReference type="SUPFAM" id="SSF74650">
    <property type="entry name" value="Galactose mutarotase-like"/>
    <property type="match status" value="1"/>
</dbReference>
<dbReference type="Gene3D" id="1.20.1270.50">
    <property type="entry name" value="Glycoside hydrolase family 38, central domain"/>
    <property type="match status" value="1"/>
</dbReference>
<dbReference type="Gene3D" id="3.20.110.10">
    <property type="entry name" value="Glycoside hydrolase 38, N terminal domain"/>
    <property type="match status" value="1"/>
</dbReference>
<proteinExistence type="inferred from homology"/>
<evidence type="ECO:0000256" key="3">
    <source>
        <dbReference type="ARBA" id="ARBA00022801"/>
    </source>
</evidence>
<evidence type="ECO:0000256" key="8">
    <source>
        <dbReference type="SAM" id="Phobius"/>
    </source>
</evidence>
<dbReference type="InterPro" id="IPR011330">
    <property type="entry name" value="Glyco_hydro/deAcase_b/a-brl"/>
</dbReference>
<dbReference type="Gene3D" id="2.70.98.30">
    <property type="entry name" value="Golgi alpha-mannosidase II, domain 4"/>
    <property type="match status" value="1"/>
</dbReference>
<dbReference type="PANTHER" id="PTHR11607">
    <property type="entry name" value="ALPHA-MANNOSIDASE"/>
    <property type="match status" value="1"/>
</dbReference>
<sequence length="1104" mass="125405">MSQLTSCCAKMRIKRLAFFGTFVLLVVCMGLYLLLDRTLSQDKRKVPLKEETYIIELSKLTSGLLVKPNSTRPRVTSSFLPDKHALEPAQCSDPVLLPTVDVQMSEVYDSLKFDNVNGGAWKQGWPITYSSKAFTPDRKLRVFVVPHSHNDPGWKKTFEEYYTSQTRYILNNLINKLGEDDRRRFIWAEMSFFTLWWSEASNKSKERIKTLINKGQLEIVTGGWVMTDEANSHFYSVIEQLTLGHQWLLDNLNYRPRSSWSIDPFGVSASLPMILKKSGFDALAIQRTHYSVKKYLARKKQLEFRWRQLWDGSGYTDLLTHMMPFYSYDVPHTCGPDPKVCCQFDFKRLPGSGYGFTCPWRVPPKIITDQNIANRADLLVDQYKKKAQLYSTNVLLVPLGDDFRYDQSTEWDNQFKNYQRLFDYINNNSAYNVHASFGTLSEYFKAVEESKPAKYFPTLTGDFFTYADRDDHYWSGYFTSRPFYKRMDRVLMSSLRSAEILLSLAVRREKKAEAWPNLLGNLTEARASHSLFQHHDGITGTAKDHVVIDYANKMLKAIETCQHIIQQATRFLLLDQPDPAQSGDEVFFIVEDDDRLMTHNPNSLLTFPSGVAHRRIVIVNTLTFARREVVTFRVQDLHVKVKTGTGAAIDHQISPHCGLAEKDALCYELSFVAEIQPLSTVTYIVEPADPGDDFLANVVLFDSTLSKKYVDWPAKNVEEPKDISIENDYMSVAFDRMGFLKSVSLKTDDTLVTMPVSVSFLRYNTRQTSERSGAYLFLPSGPGEQITVTKPHVTVIRGKLKSQVFSYFENVVHVTTVHTSLGYQGRPIEIQNLIDISRVNSNYELAMRISTNIENENVFFTDLNSLQMIRRKWLAKIPLQANFYPMTSAAYIQDPMMRMTVISGQALGVASLNPGQLEIMQDRRLLQDDNRGLDQGVQDNRPTLAVFRLFFEPRDPSCDITESTWGALSGLVHMSLETLTSPAGRLSWAGDPQSDLRPSANLVKAGPTPKRQFLPLHMSLVALRTLSDLSTGVVFRSTSLDKCYSEPQYSTQGSLNLTSILGLSPSDKVFESTLTFNQIGPTVANTSSIPMCDNSLVSFNVPNL</sequence>
<evidence type="ECO:0000256" key="1">
    <source>
        <dbReference type="ARBA" id="ARBA00009792"/>
    </source>
</evidence>
<name>A0ABN7BC79_9HEMI</name>
<evidence type="ECO:0000313" key="11">
    <source>
        <dbReference type="Proteomes" id="UP001307889"/>
    </source>
</evidence>
<evidence type="ECO:0000256" key="6">
    <source>
        <dbReference type="ARBA" id="ARBA00023295"/>
    </source>
</evidence>
<dbReference type="InterPro" id="IPR015341">
    <property type="entry name" value="Glyco_hydro_38_cen"/>
</dbReference>
<evidence type="ECO:0000256" key="2">
    <source>
        <dbReference type="ARBA" id="ARBA00022723"/>
    </source>
</evidence>
<comment type="cofactor">
    <cofactor evidence="7">
        <name>Zn(2+)</name>
        <dbReference type="ChEBI" id="CHEBI:29105"/>
    </cofactor>
    <text evidence="7">Binds 1 zinc ion per subunit.</text>
</comment>
<evidence type="ECO:0000313" key="10">
    <source>
        <dbReference type="EMBL" id="BET01980.1"/>
    </source>
</evidence>
<dbReference type="InterPro" id="IPR037094">
    <property type="entry name" value="Glyco_hydro_38_cen_sf"/>
</dbReference>
<keyword evidence="8" id="KW-0472">Membrane</keyword>
<dbReference type="Pfam" id="PF09261">
    <property type="entry name" value="Alpha-mann_mid"/>
    <property type="match status" value="1"/>
</dbReference>
<dbReference type="InterPro" id="IPR011682">
    <property type="entry name" value="Glyco_hydro_38_C"/>
</dbReference>
<dbReference type="PANTHER" id="PTHR11607:SF3">
    <property type="entry name" value="LYSOSOMAL ALPHA-MANNOSIDASE"/>
    <property type="match status" value="1"/>
</dbReference>
<dbReference type="Pfam" id="PF01074">
    <property type="entry name" value="Glyco_hydro_38N"/>
    <property type="match status" value="1"/>
</dbReference>
<evidence type="ECO:0000256" key="4">
    <source>
        <dbReference type="ARBA" id="ARBA00022833"/>
    </source>
</evidence>
<dbReference type="Gene3D" id="2.60.40.1180">
    <property type="entry name" value="Golgi alpha-mannosidase II"/>
    <property type="match status" value="1"/>
</dbReference>
<reference evidence="10 11" key="1">
    <citation type="submission" date="2023-09" db="EMBL/GenBank/DDBJ databases">
        <title>Nesidiocoris tenuis whole genome shotgun sequence.</title>
        <authorList>
            <person name="Shibata T."/>
            <person name="Shimoda M."/>
            <person name="Kobayashi T."/>
            <person name="Uehara T."/>
        </authorList>
    </citation>
    <scope>NUCLEOTIDE SEQUENCE [LARGE SCALE GENOMIC DNA]</scope>
    <source>
        <strain evidence="10 11">Japan</strain>
    </source>
</reference>
<accession>A0ABN7BC79</accession>
<evidence type="ECO:0000256" key="5">
    <source>
        <dbReference type="ARBA" id="ARBA00023157"/>
    </source>
</evidence>
<evidence type="ECO:0000256" key="7">
    <source>
        <dbReference type="RuleBase" id="RU361199"/>
    </source>
</evidence>
<comment type="similarity">
    <text evidence="1 7">Belongs to the glycosyl hydrolase 38 family.</text>
</comment>
<dbReference type="Pfam" id="PF07748">
    <property type="entry name" value="Glyco_hydro_38C"/>
    <property type="match status" value="1"/>
</dbReference>
<keyword evidence="2 7" id="KW-0479">Metal-binding</keyword>
<dbReference type="CDD" id="cd10809">
    <property type="entry name" value="GH38N_AMII_GMII_SfManIII_like"/>
    <property type="match status" value="1"/>
</dbReference>
<dbReference type="SMART" id="SM00872">
    <property type="entry name" value="Alpha-mann_mid"/>
    <property type="match status" value="1"/>
</dbReference>
<feature type="domain" description="Glycoside hydrolase family 38 central" evidence="9">
    <location>
        <begin position="472"/>
        <end position="554"/>
    </location>
</feature>
<dbReference type="Proteomes" id="UP001307889">
    <property type="component" value="Chromosome 13"/>
</dbReference>
<keyword evidence="6 7" id="KW-0326">Glycosidase</keyword>